<organism evidence="1 2">
    <name type="scientific">Marinobacter antarcticus</name>
    <dbReference type="NCBI Taxonomy" id="564117"/>
    <lineage>
        <taxon>Bacteria</taxon>
        <taxon>Pseudomonadati</taxon>
        <taxon>Pseudomonadota</taxon>
        <taxon>Gammaproteobacteria</taxon>
        <taxon>Pseudomonadales</taxon>
        <taxon>Marinobacteraceae</taxon>
        <taxon>Marinobacter</taxon>
    </lineage>
</organism>
<evidence type="ECO:0000313" key="2">
    <source>
        <dbReference type="Proteomes" id="UP000184497"/>
    </source>
</evidence>
<dbReference type="EMBL" id="FRAQ01000001">
    <property type="protein sequence ID" value="SHK46857.1"/>
    <property type="molecule type" value="Genomic_DNA"/>
</dbReference>
<evidence type="ECO:0000313" key="1">
    <source>
        <dbReference type="EMBL" id="SHK46857.1"/>
    </source>
</evidence>
<protein>
    <submittedName>
        <fullName evidence="1">Uncharacterized protein</fullName>
    </submittedName>
</protein>
<accession>A0A1M6SQE2</accession>
<proteinExistence type="predicted"/>
<reference evidence="2" key="1">
    <citation type="submission" date="2016-11" db="EMBL/GenBank/DDBJ databases">
        <authorList>
            <person name="Varghese N."/>
            <person name="Submissions S."/>
        </authorList>
    </citation>
    <scope>NUCLEOTIDE SEQUENCE [LARGE SCALE GENOMIC DNA]</scope>
    <source>
        <strain evidence="2">CGMCC 1.10835</strain>
    </source>
</reference>
<name>A0A1M6SQE2_9GAMM</name>
<dbReference type="AlphaFoldDB" id="A0A1M6SQE2"/>
<keyword evidence="2" id="KW-1185">Reference proteome</keyword>
<dbReference type="Proteomes" id="UP000184497">
    <property type="component" value="Unassembled WGS sequence"/>
</dbReference>
<gene>
    <name evidence="1" type="ORF">SAMN05216369_2186</name>
</gene>
<sequence>MKKYKNDAASPESENGILAELKSCRFVASQGLQGTSY</sequence>